<proteinExistence type="predicted"/>
<protein>
    <submittedName>
        <fullName evidence="1">Uncharacterized protein</fullName>
    </submittedName>
</protein>
<sequence length="78" mass="8883">MEVSLNKSYCLALSLMDQTLDLQLAYKGIQIPLCDKFKYLGMTQINMKTSALKRLAGERCAVVDTPYSKPVTRSFFHF</sequence>
<dbReference type="EMBL" id="BMAV01021828">
    <property type="protein sequence ID" value="GFY76290.1"/>
    <property type="molecule type" value="Genomic_DNA"/>
</dbReference>
<dbReference type="AlphaFoldDB" id="A0A8X6YSK6"/>
<name>A0A8X6YSK6_9ARAC</name>
<organism evidence="1 2">
    <name type="scientific">Trichonephila inaurata madagascariensis</name>
    <dbReference type="NCBI Taxonomy" id="2747483"/>
    <lineage>
        <taxon>Eukaryota</taxon>
        <taxon>Metazoa</taxon>
        <taxon>Ecdysozoa</taxon>
        <taxon>Arthropoda</taxon>
        <taxon>Chelicerata</taxon>
        <taxon>Arachnida</taxon>
        <taxon>Araneae</taxon>
        <taxon>Araneomorphae</taxon>
        <taxon>Entelegynae</taxon>
        <taxon>Araneoidea</taxon>
        <taxon>Nephilidae</taxon>
        <taxon>Trichonephila</taxon>
        <taxon>Trichonephila inaurata</taxon>
    </lineage>
</organism>
<evidence type="ECO:0000313" key="2">
    <source>
        <dbReference type="Proteomes" id="UP000886998"/>
    </source>
</evidence>
<keyword evidence="2" id="KW-1185">Reference proteome</keyword>
<gene>
    <name evidence="1" type="ORF">TNIN_421231</name>
</gene>
<reference evidence="1" key="1">
    <citation type="submission" date="2020-08" db="EMBL/GenBank/DDBJ databases">
        <title>Multicomponent nature underlies the extraordinary mechanical properties of spider dragline silk.</title>
        <authorList>
            <person name="Kono N."/>
            <person name="Nakamura H."/>
            <person name="Mori M."/>
            <person name="Yoshida Y."/>
            <person name="Ohtoshi R."/>
            <person name="Malay A.D."/>
            <person name="Moran D.A.P."/>
            <person name="Tomita M."/>
            <person name="Numata K."/>
            <person name="Arakawa K."/>
        </authorList>
    </citation>
    <scope>NUCLEOTIDE SEQUENCE</scope>
</reference>
<accession>A0A8X6YSK6</accession>
<dbReference type="Proteomes" id="UP000886998">
    <property type="component" value="Unassembled WGS sequence"/>
</dbReference>
<evidence type="ECO:0000313" key="1">
    <source>
        <dbReference type="EMBL" id="GFY76290.1"/>
    </source>
</evidence>
<comment type="caution">
    <text evidence="1">The sequence shown here is derived from an EMBL/GenBank/DDBJ whole genome shotgun (WGS) entry which is preliminary data.</text>
</comment>